<evidence type="ECO:0000256" key="5">
    <source>
        <dbReference type="ARBA" id="ARBA00023163"/>
    </source>
</evidence>
<dbReference type="EMBL" id="KQ257464">
    <property type="protein sequence ID" value="KNC97323.1"/>
    <property type="molecule type" value="Genomic_DNA"/>
</dbReference>
<dbReference type="eggNOG" id="KOG4336">
    <property type="taxonomic scope" value="Eukaryota"/>
</dbReference>
<dbReference type="InterPro" id="IPR019473">
    <property type="entry name" value="TFIID_su8_C"/>
</dbReference>
<dbReference type="InterPro" id="IPR009072">
    <property type="entry name" value="Histone-fold"/>
</dbReference>
<feature type="domain" description="Bromodomain associated" evidence="7">
    <location>
        <begin position="2"/>
        <end position="78"/>
    </location>
</feature>
<gene>
    <name evidence="8" type="ORF">SPPG_07252</name>
</gene>
<evidence type="ECO:0000259" key="7">
    <source>
        <dbReference type="SMART" id="SM00576"/>
    </source>
</evidence>
<dbReference type="CDD" id="cd08049">
    <property type="entry name" value="TAF8"/>
    <property type="match status" value="1"/>
</dbReference>
<accession>A0A0L0H9J4</accession>
<sequence>MGKAETQACTKVIARILKDTGFTGTMAESLDMFTEVYALYMEELFTRIHMYCEHSTRTKPNLNDVRLGLADMGLDVGDLAAYVDTLKQKGRIESVSDYADKTVKPDPVSSLFFQEDRFKYVSEPPPRPSSIPSHLPPFPSPHTFVANKISNENDEPSSILRAKQAEQSRQVEDNLTQFLEKASHLLYARNANEDYDALPVNYETSWRRKRKAWA</sequence>
<dbReference type="Gene3D" id="1.10.20.10">
    <property type="entry name" value="Histone, subunit A"/>
    <property type="match status" value="1"/>
</dbReference>
<comment type="similarity">
    <text evidence="2">Belongs to the TAF8 family.</text>
</comment>
<evidence type="ECO:0000313" key="9">
    <source>
        <dbReference type="Proteomes" id="UP000053201"/>
    </source>
</evidence>
<dbReference type="InterPro" id="IPR037818">
    <property type="entry name" value="TAF8"/>
</dbReference>
<keyword evidence="4" id="KW-0805">Transcription regulation</keyword>
<dbReference type="OMA" id="NWESQKW"/>
<evidence type="ECO:0000256" key="2">
    <source>
        <dbReference type="ARBA" id="ARBA00008767"/>
    </source>
</evidence>
<keyword evidence="5" id="KW-0804">Transcription</keyword>
<dbReference type="Pfam" id="PF10406">
    <property type="entry name" value="TAF8_C"/>
    <property type="match status" value="1"/>
</dbReference>
<keyword evidence="6" id="KW-0539">Nucleus</keyword>
<dbReference type="PANTHER" id="PTHR46469">
    <property type="entry name" value="TRANSCRIPTION INITIATION FACTOR TFIID SUBUNIT 8"/>
    <property type="match status" value="1"/>
</dbReference>
<protein>
    <recommendedName>
        <fullName evidence="3">Transcription initiation factor TFIID subunit 8</fullName>
    </recommendedName>
</protein>
<comment type="subcellular location">
    <subcellularLocation>
        <location evidence="1">Nucleus</location>
    </subcellularLocation>
</comment>
<dbReference type="GO" id="GO:0046982">
    <property type="term" value="F:protein heterodimerization activity"/>
    <property type="evidence" value="ECO:0007669"/>
    <property type="project" value="InterPro"/>
</dbReference>
<dbReference type="GO" id="GO:0006367">
    <property type="term" value="P:transcription initiation at RNA polymerase II promoter"/>
    <property type="evidence" value="ECO:0007669"/>
    <property type="project" value="TreeGrafter"/>
</dbReference>
<evidence type="ECO:0000256" key="3">
    <source>
        <dbReference type="ARBA" id="ARBA00017307"/>
    </source>
</evidence>
<evidence type="ECO:0000256" key="1">
    <source>
        <dbReference type="ARBA" id="ARBA00004123"/>
    </source>
</evidence>
<dbReference type="PANTHER" id="PTHR46469:SF1">
    <property type="entry name" value="TRANSCRIPTION INITIATION FACTOR TFIID SUBUNIT 8"/>
    <property type="match status" value="1"/>
</dbReference>
<organism evidence="8 9">
    <name type="scientific">Spizellomyces punctatus (strain DAOM BR117)</name>
    <dbReference type="NCBI Taxonomy" id="645134"/>
    <lineage>
        <taxon>Eukaryota</taxon>
        <taxon>Fungi</taxon>
        <taxon>Fungi incertae sedis</taxon>
        <taxon>Chytridiomycota</taxon>
        <taxon>Chytridiomycota incertae sedis</taxon>
        <taxon>Chytridiomycetes</taxon>
        <taxon>Spizellomycetales</taxon>
        <taxon>Spizellomycetaceae</taxon>
        <taxon>Spizellomyces</taxon>
    </lineage>
</organism>
<evidence type="ECO:0000256" key="4">
    <source>
        <dbReference type="ARBA" id="ARBA00023015"/>
    </source>
</evidence>
<dbReference type="AlphaFoldDB" id="A0A0L0H9J4"/>
<dbReference type="InParanoid" id="A0A0L0H9J4"/>
<dbReference type="InterPro" id="IPR006565">
    <property type="entry name" value="BTP"/>
</dbReference>
<keyword evidence="9" id="KW-1185">Reference proteome</keyword>
<dbReference type="GeneID" id="27690480"/>
<dbReference type="OrthoDB" id="2193813at2759"/>
<dbReference type="FunCoup" id="A0A0L0H9J4">
    <property type="interactions" value="94"/>
</dbReference>
<dbReference type="SUPFAM" id="SSF47113">
    <property type="entry name" value="Histone-fold"/>
    <property type="match status" value="1"/>
</dbReference>
<dbReference type="VEuPathDB" id="FungiDB:SPPG_07252"/>
<dbReference type="RefSeq" id="XP_016605363.1">
    <property type="nucleotide sequence ID" value="XM_016755416.1"/>
</dbReference>
<dbReference type="STRING" id="645134.A0A0L0H9J4"/>
<proteinExistence type="inferred from homology"/>
<dbReference type="GO" id="GO:0005669">
    <property type="term" value="C:transcription factor TFIID complex"/>
    <property type="evidence" value="ECO:0007669"/>
    <property type="project" value="InterPro"/>
</dbReference>
<name>A0A0L0H9J4_SPIPD</name>
<evidence type="ECO:0000256" key="6">
    <source>
        <dbReference type="ARBA" id="ARBA00023242"/>
    </source>
</evidence>
<dbReference type="SMART" id="SM00576">
    <property type="entry name" value="BTP"/>
    <property type="match status" value="1"/>
</dbReference>
<dbReference type="CDD" id="cd00076">
    <property type="entry name" value="HFD_SF"/>
    <property type="match status" value="1"/>
</dbReference>
<reference evidence="8 9" key="1">
    <citation type="submission" date="2009-08" db="EMBL/GenBank/DDBJ databases">
        <title>The Genome Sequence of Spizellomyces punctatus strain DAOM BR117.</title>
        <authorList>
            <consortium name="The Broad Institute Genome Sequencing Platform"/>
            <person name="Russ C."/>
            <person name="Cuomo C."/>
            <person name="Shea T."/>
            <person name="Young S.K."/>
            <person name="Zeng Q."/>
            <person name="Koehrsen M."/>
            <person name="Haas B."/>
            <person name="Borodovsky M."/>
            <person name="Guigo R."/>
            <person name="Alvarado L."/>
            <person name="Berlin A."/>
            <person name="Bochicchio J."/>
            <person name="Borenstein D."/>
            <person name="Chapman S."/>
            <person name="Chen Z."/>
            <person name="Engels R."/>
            <person name="Freedman E."/>
            <person name="Gellesch M."/>
            <person name="Goldberg J."/>
            <person name="Griggs A."/>
            <person name="Gujja S."/>
            <person name="Heiman D."/>
            <person name="Hepburn T."/>
            <person name="Howarth C."/>
            <person name="Jen D."/>
            <person name="Larson L."/>
            <person name="Lewis B."/>
            <person name="Mehta T."/>
            <person name="Park D."/>
            <person name="Pearson M."/>
            <person name="Roberts A."/>
            <person name="Saif S."/>
            <person name="Shenoy N."/>
            <person name="Sisk P."/>
            <person name="Stolte C."/>
            <person name="Sykes S."/>
            <person name="Thomson T."/>
            <person name="Walk T."/>
            <person name="White J."/>
            <person name="Yandava C."/>
            <person name="Burger G."/>
            <person name="Gray M.W."/>
            <person name="Holland P.W.H."/>
            <person name="King N."/>
            <person name="Lang F.B.F."/>
            <person name="Roger A.J."/>
            <person name="Ruiz-Trillo I."/>
            <person name="Lander E."/>
            <person name="Nusbaum C."/>
        </authorList>
    </citation>
    <scope>NUCLEOTIDE SEQUENCE [LARGE SCALE GENOMIC DNA]</scope>
    <source>
        <strain evidence="8 9">DAOM BR117</strain>
    </source>
</reference>
<evidence type="ECO:0000313" key="8">
    <source>
        <dbReference type="EMBL" id="KNC97323.1"/>
    </source>
</evidence>
<dbReference type="Proteomes" id="UP000053201">
    <property type="component" value="Unassembled WGS sequence"/>
</dbReference>
<dbReference type="Pfam" id="PF07524">
    <property type="entry name" value="Bromo_TP"/>
    <property type="match status" value="1"/>
</dbReference>